<dbReference type="InterPro" id="IPR052340">
    <property type="entry name" value="RNase_Y/CdgJ"/>
</dbReference>
<dbReference type="PROSITE" id="PS51833">
    <property type="entry name" value="HDOD"/>
    <property type="match status" value="1"/>
</dbReference>
<gene>
    <name evidence="2" type="ORF">GCM10009539_75580</name>
</gene>
<evidence type="ECO:0000259" key="1">
    <source>
        <dbReference type="PROSITE" id="PS51833"/>
    </source>
</evidence>
<proteinExistence type="predicted"/>
<dbReference type="EMBL" id="BAAAGX010000035">
    <property type="protein sequence ID" value="GAA0276687.1"/>
    <property type="molecule type" value="Genomic_DNA"/>
</dbReference>
<dbReference type="Proteomes" id="UP001500967">
    <property type="component" value="Unassembled WGS sequence"/>
</dbReference>
<sequence length="405" mass="42106">MLKPFPDASAPPLIHVGREPLSDRNGEVVAYRLRFRDTADGAETTAARTAALSQLIVTAFTEFGLDDLVGPAGCLVTVNRDFLTGAVPVPFAPGRAALLLADPFVLDDAALAGAATLARRGFSLAVDVGGGEWGPLLEPLFGLVSYVTLPVPDDGAGFRARWARFPGIHLIAAPGSDPARAAELGFELFPAGSASPRADVVSRPRLSSTATGRLRLIASLSREDVDIDDVTAAVEQDPAVSYRLLHAAGAAASGQTTRVISLREAVMLLGLDRIQSWVTLMLLSDGGSALDKHAASVVLGRARFCRDLAGAFDAPPDSAFTVGLLSGLAEILRLPVSSLVAALPLTESLVAALVGGEGALGTVLRTAVHYAEGVVDRLPGVLAPPDLVRAQFNALRWTNHLLAAA</sequence>
<comment type="caution">
    <text evidence="2">The sequence shown here is derived from an EMBL/GenBank/DDBJ whole genome shotgun (WGS) entry which is preliminary data.</text>
</comment>
<name>A0ABP3ET17_9ACTN</name>
<dbReference type="Gene3D" id="1.10.3210.10">
    <property type="entry name" value="Hypothetical protein af1432"/>
    <property type="match status" value="1"/>
</dbReference>
<organism evidence="2 3">
    <name type="scientific">Cryptosporangium japonicum</name>
    <dbReference type="NCBI Taxonomy" id="80872"/>
    <lineage>
        <taxon>Bacteria</taxon>
        <taxon>Bacillati</taxon>
        <taxon>Actinomycetota</taxon>
        <taxon>Actinomycetes</taxon>
        <taxon>Cryptosporangiales</taxon>
        <taxon>Cryptosporangiaceae</taxon>
        <taxon>Cryptosporangium</taxon>
    </lineage>
</organism>
<dbReference type="InterPro" id="IPR013976">
    <property type="entry name" value="HDOD"/>
</dbReference>
<dbReference type="PANTHER" id="PTHR33525">
    <property type="match status" value="1"/>
</dbReference>
<protein>
    <recommendedName>
        <fullName evidence="1">HDOD domain-containing protein</fullName>
    </recommendedName>
</protein>
<evidence type="ECO:0000313" key="3">
    <source>
        <dbReference type="Proteomes" id="UP001500967"/>
    </source>
</evidence>
<dbReference type="RefSeq" id="WP_344653757.1">
    <property type="nucleotide sequence ID" value="NZ_BAAAGX010000035.1"/>
</dbReference>
<dbReference type="SUPFAM" id="SSF109604">
    <property type="entry name" value="HD-domain/PDEase-like"/>
    <property type="match status" value="1"/>
</dbReference>
<keyword evidence="3" id="KW-1185">Reference proteome</keyword>
<evidence type="ECO:0000313" key="2">
    <source>
        <dbReference type="EMBL" id="GAA0276687.1"/>
    </source>
</evidence>
<dbReference type="PANTHER" id="PTHR33525:SF4">
    <property type="entry name" value="CYCLIC DI-GMP PHOSPHODIESTERASE CDGJ"/>
    <property type="match status" value="1"/>
</dbReference>
<accession>A0ABP3ET17</accession>
<reference evidence="3" key="1">
    <citation type="journal article" date="2019" name="Int. J. Syst. Evol. Microbiol.">
        <title>The Global Catalogue of Microorganisms (GCM) 10K type strain sequencing project: providing services to taxonomists for standard genome sequencing and annotation.</title>
        <authorList>
            <consortium name="The Broad Institute Genomics Platform"/>
            <consortium name="The Broad Institute Genome Sequencing Center for Infectious Disease"/>
            <person name="Wu L."/>
            <person name="Ma J."/>
        </authorList>
    </citation>
    <scope>NUCLEOTIDE SEQUENCE [LARGE SCALE GENOMIC DNA]</scope>
    <source>
        <strain evidence="3">JCM 10425</strain>
    </source>
</reference>
<feature type="domain" description="HDOD" evidence="1">
    <location>
        <begin position="206"/>
        <end position="392"/>
    </location>
</feature>
<dbReference type="Pfam" id="PF08668">
    <property type="entry name" value="HDOD"/>
    <property type="match status" value="1"/>
</dbReference>